<organism evidence="6 7">
    <name type="scientific">Sphingomonas oligophenolica</name>
    <dbReference type="NCBI Taxonomy" id="301154"/>
    <lineage>
        <taxon>Bacteria</taxon>
        <taxon>Pseudomonadati</taxon>
        <taxon>Pseudomonadota</taxon>
        <taxon>Alphaproteobacteria</taxon>
        <taxon>Sphingomonadales</taxon>
        <taxon>Sphingomonadaceae</taxon>
        <taxon>Sphingomonas</taxon>
    </lineage>
</organism>
<keyword evidence="2 4" id="KW-0238">DNA-binding</keyword>
<evidence type="ECO:0000256" key="2">
    <source>
        <dbReference type="ARBA" id="ARBA00023125"/>
    </source>
</evidence>
<dbReference type="PANTHER" id="PTHR30055:SF234">
    <property type="entry name" value="HTH-TYPE TRANSCRIPTIONAL REGULATOR BETI"/>
    <property type="match status" value="1"/>
</dbReference>
<dbReference type="PANTHER" id="PTHR30055">
    <property type="entry name" value="HTH-TYPE TRANSCRIPTIONAL REGULATOR RUTR"/>
    <property type="match status" value="1"/>
</dbReference>
<reference evidence="6 7" key="1">
    <citation type="journal article" date="2019" name="Environ. Microbiol.">
        <title>Species interactions and distinct microbial communities in high Arctic permafrost affected cryosols are associated with the CH4 and CO2 gas fluxes.</title>
        <authorList>
            <person name="Altshuler I."/>
            <person name="Hamel J."/>
            <person name="Turney S."/>
            <person name="Magnuson E."/>
            <person name="Levesque R."/>
            <person name="Greer C."/>
            <person name="Whyte L.G."/>
        </authorList>
    </citation>
    <scope>NUCLEOTIDE SEQUENCE [LARGE SCALE GENOMIC DNA]</scope>
    <source>
        <strain evidence="6 7">S5.1</strain>
    </source>
</reference>
<dbReference type="InterPro" id="IPR009057">
    <property type="entry name" value="Homeodomain-like_sf"/>
</dbReference>
<name>A0A502CM85_9SPHN</name>
<keyword evidence="1" id="KW-0805">Transcription regulation</keyword>
<dbReference type="SUPFAM" id="SSF48498">
    <property type="entry name" value="Tetracyclin repressor-like, C-terminal domain"/>
    <property type="match status" value="1"/>
</dbReference>
<keyword evidence="7" id="KW-1185">Reference proteome</keyword>
<dbReference type="InterPro" id="IPR015292">
    <property type="entry name" value="Tscrpt_reg_YbiH_C"/>
</dbReference>
<protein>
    <submittedName>
        <fullName evidence="6">DUF1956 domain-containing protein</fullName>
    </submittedName>
</protein>
<dbReference type="AlphaFoldDB" id="A0A502CM85"/>
<gene>
    <name evidence="6" type="ORF">EAH84_08605</name>
</gene>
<evidence type="ECO:0000259" key="5">
    <source>
        <dbReference type="PROSITE" id="PS50977"/>
    </source>
</evidence>
<evidence type="ECO:0000256" key="4">
    <source>
        <dbReference type="PROSITE-ProRule" id="PRU00335"/>
    </source>
</evidence>
<dbReference type="PRINTS" id="PR00455">
    <property type="entry name" value="HTHTETR"/>
</dbReference>
<dbReference type="EMBL" id="RCZK01000005">
    <property type="protein sequence ID" value="TPG12811.1"/>
    <property type="molecule type" value="Genomic_DNA"/>
</dbReference>
<dbReference type="Gene3D" id="1.10.357.10">
    <property type="entry name" value="Tetracycline Repressor, domain 2"/>
    <property type="match status" value="1"/>
</dbReference>
<dbReference type="OrthoDB" id="2356263at2"/>
<dbReference type="PROSITE" id="PS50977">
    <property type="entry name" value="HTH_TETR_2"/>
    <property type="match status" value="1"/>
</dbReference>
<feature type="domain" description="HTH tetR-type" evidence="5">
    <location>
        <begin position="1"/>
        <end position="60"/>
    </location>
</feature>
<dbReference type="Pfam" id="PF00440">
    <property type="entry name" value="TetR_N"/>
    <property type="match status" value="1"/>
</dbReference>
<comment type="caution">
    <text evidence="6">The sequence shown here is derived from an EMBL/GenBank/DDBJ whole genome shotgun (WGS) entry which is preliminary data.</text>
</comment>
<evidence type="ECO:0000256" key="1">
    <source>
        <dbReference type="ARBA" id="ARBA00023015"/>
    </source>
</evidence>
<evidence type="ECO:0000313" key="6">
    <source>
        <dbReference type="EMBL" id="TPG12811.1"/>
    </source>
</evidence>
<dbReference type="GO" id="GO:0003700">
    <property type="term" value="F:DNA-binding transcription factor activity"/>
    <property type="evidence" value="ECO:0007669"/>
    <property type="project" value="TreeGrafter"/>
</dbReference>
<dbReference type="Pfam" id="PF09209">
    <property type="entry name" value="CecR_C"/>
    <property type="match status" value="1"/>
</dbReference>
<dbReference type="GO" id="GO:0000976">
    <property type="term" value="F:transcription cis-regulatory region binding"/>
    <property type="evidence" value="ECO:0007669"/>
    <property type="project" value="TreeGrafter"/>
</dbReference>
<keyword evidence="3" id="KW-0804">Transcription</keyword>
<evidence type="ECO:0000256" key="3">
    <source>
        <dbReference type="ARBA" id="ARBA00023163"/>
    </source>
</evidence>
<dbReference type="SUPFAM" id="SSF46689">
    <property type="entry name" value="Homeodomain-like"/>
    <property type="match status" value="1"/>
</dbReference>
<dbReference type="RefSeq" id="WP_140870650.1">
    <property type="nucleotide sequence ID" value="NZ_RCZK01000005.1"/>
</dbReference>
<dbReference type="Proteomes" id="UP000318413">
    <property type="component" value="Unassembled WGS sequence"/>
</dbReference>
<proteinExistence type="predicted"/>
<evidence type="ECO:0000313" key="7">
    <source>
        <dbReference type="Proteomes" id="UP000318413"/>
    </source>
</evidence>
<accession>A0A502CM85</accession>
<dbReference type="InterPro" id="IPR001647">
    <property type="entry name" value="HTH_TetR"/>
</dbReference>
<feature type="DNA-binding region" description="H-T-H motif" evidence="4">
    <location>
        <begin position="23"/>
        <end position="42"/>
    </location>
</feature>
<dbReference type="InterPro" id="IPR050109">
    <property type="entry name" value="HTH-type_TetR-like_transc_reg"/>
</dbReference>
<sequence length="209" mass="22243">MTQERLLDIAIREFGLKGLEGASTRGIAAAAGTAMSSITYHYGSKEALYLAAADHIAAMMADEMMPALALCDPADRCDAGEARAGIHAIVARLAAKMASESSANWALFILREQMNPSEAFDRIYAGMMGKVMVRIAELIAIVTRCAPSVARLTTVTMLGQVLAIRASRASILRLLAIPALDAANADALARRIHDNIDAILDSMTAQEPQ</sequence>
<dbReference type="InterPro" id="IPR036271">
    <property type="entry name" value="Tet_transcr_reg_TetR-rel_C_sf"/>
</dbReference>
<dbReference type="Gene3D" id="1.10.10.60">
    <property type="entry name" value="Homeodomain-like"/>
    <property type="match status" value="1"/>
</dbReference>